<keyword evidence="2" id="KW-1185">Reference proteome</keyword>
<comment type="caution">
    <text evidence="1">The sequence shown here is derived from an EMBL/GenBank/DDBJ whole genome shotgun (WGS) entry which is preliminary data.</text>
</comment>
<evidence type="ECO:0000313" key="1">
    <source>
        <dbReference type="EMBL" id="GGF77626.1"/>
    </source>
</evidence>
<dbReference type="Proteomes" id="UP000640509">
    <property type="component" value="Unassembled WGS sequence"/>
</dbReference>
<gene>
    <name evidence="1" type="ORF">GCM10011402_32800</name>
</gene>
<reference evidence="2" key="1">
    <citation type="journal article" date="2019" name="Int. J. Syst. Evol. Microbiol.">
        <title>The Global Catalogue of Microorganisms (GCM) 10K type strain sequencing project: providing services to taxonomists for standard genome sequencing and annotation.</title>
        <authorList>
            <consortium name="The Broad Institute Genomics Platform"/>
            <consortium name="The Broad Institute Genome Sequencing Center for Infectious Disease"/>
            <person name="Wu L."/>
            <person name="Ma J."/>
        </authorList>
    </citation>
    <scope>NUCLEOTIDE SEQUENCE [LARGE SCALE GENOMIC DNA]</scope>
    <source>
        <strain evidence="2">CGMCC 1.15419</strain>
    </source>
</reference>
<evidence type="ECO:0000313" key="2">
    <source>
        <dbReference type="Proteomes" id="UP000640509"/>
    </source>
</evidence>
<dbReference type="EMBL" id="BMIV01000017">
    <property type="protein sequence ID" value="GGF77626.1"/>
    <property type="molecule type" value="Genomic_DNA"/>
</dbReference>
<name>A0ABQ1VMM4_9RHOB</name>
<organism evidence="1 2">
    <name type="scientific">Paracoccus acridae</name>
    <dbReference type="NCBI Taxonomy" id="1795310"/>
    <lineage>
        <taxon>Bacteria</taxon>
        <taxon>Pseudomonadati</taxon>
        <taxon>Pseudomonadota</taxon>
        <taxon>Alphaproteobacteria</taxon>
        <taxon>Rhodobacterales</taxon>
        <taxon>Paracoccaceae</taxon>
        <taxon>Paracoccus</taxon>
    </lineage>
</organism>
<sequence>MRKALRGRGMTDKGNAPEDIRQYEIALELLLALLRVQTVAPGAISPEDLPKVLSEAADGRKQQGDDGAARLLFGWAQTLGQQIGDGE</sequence>
<protein>
    <submittedName>
        <fullName evidence="1">Uncharacterized protein</fullName>
    </submittedName>
</protein>
<proteinExistence type="predicted"/>
<accession>A0ABQ1VMM4</accession>